<comment type="caution">
    <text evidence="1">The sequence shown here is derived from an EMBL/GenBank/DDBJ whole genome shotgun (WGS) entry which is preliminary data.</text>
</comment>
<evidence type="ECO:0000313" key="1">
    <source>
        <dbReference type="EMBL" id="MFC4788981.1"/>
    </source>
</evidence>
<sequence>MELPAGILSASPVEVVIGNVALQLQTQQATTLRVTILFINGLPTPVLQITSGQLTLTTTAGIGQPLLALPGGGVLNAHAAQVQIQISRHTDTLHFAPTQGSVSTGAQGGGASARHAARTLAATMSAAPSASDVTVVMTGEWASLDDQGHWLGHWLGSLNHDGGQPGDALVLAPVAPLTVNAFVPRLNGLSARLDPTLALYQHVERALTDAIGTTVTSTAQNPWGNLHLTTPQGSIHALPVGPIRIDATRPYGVTAHASGGLEVAINGVVITLVPAIADLPQLAAQVAQWGTQAHLTLHSSGSLMASIGTTTWVLRPDWLQSTNTAATPASFMLDASGRLLYTDAQRRVQTLHPAFVDGVQLHAILQQALPQVELQTQTDGSVRIQHGTGALVLSPDIALTPMSDEMLTSTQQGKTWWLGTDHRLYFLMDGMVQGTVLQP</sequence>
<dbReference type="RefSeq" id="WP_382431933.1">
    <property type="nucleotide sequence ID" value="NZ_JBHSHJ010000005.1"/>
</dbReference>
<name>A0ABV9QBP1_9BURK</name>
<organism evidence="1 2">
    <name type="scientific">Giesbergeria sinuosa</name>
    <dbReference type="NCBI Taxonomy" id="80883"/>
    <lineage>
        <taxon>Bacteria</taxon>
        <taxon>Pseudomonadati</taxon>
        <taxon>Pseudomonadota</taxon>
        <taxon>Betaproteobacteria</taxon>
        <taxon>Burkholderiales</taxon>
        <taxon>Comamonadaceae</taxon>
        <taxon>Giesbergeria</taxon>
    </lineage>
</organism>
<dbReference type="Proteomes" id="UP001596001">
    <property type="component" value="Unassembled WGS sequence"/>
</dbReference>
<keyword evidence="2" id="KW-1185">Reference proteome</keyword>
<evidence type="ECO:0000313" key="2">
    <source>
        <dbReference type="Proteomes" id="UP001596001"/>
    </source>
</evidence>
<reference evidence="2" key="1">
    <citation type="journal article" date="2019" name="Int. J. Syst. Evol. Microbiol.">
        <title>The Global Catalogue of Microorganisms (GCM) 10K type strain sequencing project: providing services to taxonomists for standard genome sequencing and annotation.</title>
        <authorList>
            <consortium name="The Broad Institute Genomics Platform"/>
            <consortium name="The Broad Institute Genome Sequencing Center for Infectious Disease"/>
            <person name="Wu L."/>
            <person name="Ma J."/>
        </authorList>
    </citation>
    <scope>NUCLEOTIDE SEQUENCE [LARGE SCALE GENOMIC DNA]</scope>
    <source>
        <strain evidence="2">CCUG 49452</strain>
    </source>
</reference>
<accession>A0ABV9QBP1</accession>
<gene>
    <name evidence="1" type="ORF">ACFO6X_08305</name>
</gene>
<dbReference type="EMBL" id="JBHSHJ010000005">
    <property type="protein sequence ID" value="MFC4788981.1"/>
    <property type="molecule type" value="Genomic_DNA"/>
</dbReference>
<protein>
    <submittedName>
        <fullName evidence="1">Uncharacterized protein</fullName>
    </submittedName>
</protein>
<proteinExistence type="predicted"/>